<evidence type="ECO:0000256" key="4">
    <source>
        <dbReference type="ARBA" id="ARBA00022692"/>
    </source>
</evidence>
<feature type="compositionally biased region" description="Pro residues" evidence="7">
    <location>
        <begin position="8"/>
        <end position="18"/>
    </location>
</feature>
<evidence type="ECO:0000259" key="9">
    <source>
        <dbReference type="Pfam" id="PF05157"/>
    </source>
</evidence>
<dbReference type="Pfam" id="PF13641">
    <property type="entry name" value="Glyco_tranf_2_3"/>
    <property type="match status" value="1"/>
</dbReference>
<reference evidence="10 11" key="1">
    <citation type="submission" date="2021-01" db="EMBL/GenBank/DDBJ databases">
        <title>Biogeographic distribution of Paracoccus.</title>
        <authorList>
            <person name="Hollensteiner J."/>
            <person name="Leineberger J."/>
            <person name="Brinkhoff T."/>
            <person name="Daniel R."/>
        </authorList>
    </citation>
    <scope>NUCLEOTIDE SEQUENCE [LARGE SCALE GENOMIC DNA]</scope>
    <source>
        <strain evidence="10 11">LMG25392</strain>
    </source>
</reference>
<feature type="transmembrane region" description="Helical" evidence="8">
    <location>
        <begin position="199"/>
        <end position="219"/>
    </location>
</feature>
<keyword evidence="2" id="KW-0328">Glycosyltransferase</keyword>
<dbReference type="InterPro" id="IPR050321">
    <property type="entry name" value="Glycosyltr_2/OpgH_subfam"/>
</dbReference>
<dbReference type="InterPro" id="IPR007831">
    <property type="entry name" value="T2SS_GspE_N"/>
</dbReference>
<accession>A0ABY7SZF3</accession>
<comment type="subcellular location">
    <subcellularLocation>
        <location evidence="1">Membrane</location>
        <topology evidence="1">Multi-pass membrane protein</topology>
    </subcellularLocation>
</comment>
<feature type="transmembrane region" description="Helical" evidence="8">
    <location>
        <begin position="225"/>
        <end position="245"/>
    </location>
</feature>
<proteinExistence type="predicted"/>
<dbReference type="PANTHER" id="PTHR43867:SF2">
    <property type="entry name" value="CELLULOSE SYNTHASE CATALYTIC SUBUNIT A [UDP-FORMING]"/>
    <property type="match status" value="1"/>
</dbReference>
<keyword evidence="11" id="KW-1185">Reference proteome</keyword>
<gene>
    <name evidence="10" type="ORF">JHW45_04960</name>
</gene>
<dbReference type="SUPFAM" id="SSF160246">
    <property type="entry name" value="EspE N-terminal domain-like"/>
    <property type="match status" value="1"/>
</dbReference>
<dbReference type="InterPro" id="IPR037257">
    <property type="entry name" value="T2SS_E_N_sf"/>
</dbReference>
<evidence type="ECO:0000256" key="1">
    <source>
        <dbReference type="ARBA" id="ARBA00004141"/>
    </source>
</evidence>
<evidence type="ECO:0000313" key="10">
    <source>
        <dbReference type="EMBL" id="WCR11727.1"/>
    </source>
</evidence>
<dbReference type="RefSeq" id="WP_272859843.1">
    <property type="nucleotide sequence ID" value="NZ_CP067134.1"/>
</dbReference>
<keyword evidence="6 8" id="KW-0472">Membrane</keyword>
<evidence type="ECO:0000256" key="7">
    <source>
        <dbReference type="SAM" id="MobiDB-lite"/>
    </source>
</evidence>
<evidence type="ECO:0000256" key="3">
    <source>
        <dbReference type="ARBA" id="ARBA00022679"/>
    </source>
</evidence>
<dbReference type="Pfam" id="PF05157">
    <property type="entry name" value="MshEN"/>
    <property type="match status" value="1"/>
</dbReference>
<evidence type="ECO:0000256" key="2">
    <source>
        <dbReference type="ARBA" id="ARBA00022676"/>
    </source>
</evidence>
<evidence type="ECO:0000256" key="8">
    <source>
        <dbReference type="SAM" id="Phobius"/>
    </source>
</evidence>
<organism evidence="10 11">
    <name type="scientific">Paracoccus stylophorae</name>
    <dbReference type="NCBI Taxonomy" id="659350"/>
    <lineage>
        <taxon>Bacteria</taxon>
        <taxon>Pseudomonadati</taxon>
        <taxon>Pseudomonadota</taxon>
        <taxon>Alphaproteobacteria</taxon>
        <taxon>Rhodobacterales</taxon>
        <taxon>Paracoccaceae</taxon>
        <taxon>Paracoccus</taxon>
    </lineage>
</organism>
<dbReference type="SUPFAM" id="SSF53448">
    <property type="entry name" value="Nucleotide-diphospho-sugar transferases"/>
    <property type="match status" value="1"/>
</dbReference>
<keyword evidence="5 8" id="KW-1133">Transmembrane helix</keyword>
<dbReference type="PANTHER" id="PTHR43867">
    <property type="entry name" value="CELLULOSE SYNTHASE CATALYTIC SUBUNIT A [UDP-FORMING]"/>
    <property type="match status" value="1"/>
</dbReference>
<dbReference type="CDD" id="cd06427">
    <property type="entry name" value="CESA_like_2"/>
    <property type="match status" value="1"/>
</dbReference>
<dbReference type="InterPro" id="IPR029044">
    <property type="entry name" value="Nucleotide-diphossugar_trans"/>
</dbReference>
<name>A0ABY7SZF3_9RHOB</name>
<dbReference type="Proteomes" id="UP001218412">
    <property type="component" value="Chromosome"/>
</dbReference>
<feature type="region of interest" description="Disordered" evidence="7">
    <location>
        <begin position="1"/>
        <end position="22"/>
    </location>
</feature>
<protein>
    <submittedName>
        <fullName evidence="10">Glycosyltransferase</fullName>
    </submittedName>
</protein>
<evidence type="ECO:0000256" key="6">
    <source>
        <dbReference type="ARBA" id="ARBA00023136"/>
    </source>
</evidence>
<dbReference type="Gene3D" id="3.90.550.10">
    <property type="entry name" value="Spore Coat Polysaccharide Biosynthesis Protein SpsA, Chain A"/>
    <property type="match status" value="1"/>
</dbReference>
<feature type="domain" description="Type II secretion system protein GspE N-terminal" evidence="9">
    <location>
        <begin position="91"/>
        <end position="166"/>
    </location>
</feature>
<feature type="transmembrane region" description="Helical" evidence="8">
    <location>
        <begin position="571"/>
        <end position="594"/>
    </location>
</feature>
<evidence type="ECO:0000256" key="5">
    <source>
        <dbReference type="ARBA" id="ARBA00022989"/>
    </source>
</evidence>
<dbReference type="EMBL" id="CP067134">
    <property type="protein sequence ID" value="WCR11727.1"/>
    <property type="molecule type" value="Genomic_DNA"/>
</dbReference>
<keyword evidence="4 8" id="KW-0812">Transmembrane</keyword>
<keyword evidence="3" id="KW-0808">Transferase</keyword>
<feature type="transmembrane region" description="Helical" evidence="8">
    <location>
        <begin position="525"/>
        <end position="551"/>
    </location>
</feature>
<evidence type="ECO:0000313" key="11">
    <source>
        <dbReference type="Proteomes" id="UP001218412"/>
    </source>
</evidence>
<sequence>MLKAALPTPTPPPHPAPDSAPDSAAVALAARNPQPLGQILLEDGAVEPGHLLKAVVMRQRQKTRLGQILLSQGWVTQDALMRALSRQWRTTAVDPSATPADPRLIDAAGAGFCLANGILPWRRIGGVTWIATARPEDFAALRPALPDGFGQIRMLLCSEAQVQDAILATRRSAMIRMAELRVPESESCRTRNERWSGEVALALMATVALGMWLVPIWVLSVLTGWAALTLVAQTGLKLGAFCAALRIRAESRRIGQDAQAGRLVARQMDAALPVISVMVPLFKESDVAGKLVARLARLDYPRELTDILLVIEADDSVTRSALEGACLPAWLRVIEVPEGRIQTKPRALNYALNFARGEIVGVWDAEDRPDPDQLHKVARGFHFAADDVACLQGALDYYNPRTNWLARCFTVEYAAWFRVLLPGVARMGLVVPLGGTTLFFRRDALEAVGAWDAWNVTEDADLGVRLARRGWRTQILETTTDEEANCRALPWVKQRSRWLKGYAMTWGVHMRDPVRLWRDLGAWRFWGFQIQFFGTLSQYLLAPILWSFWLLSLGLPHPLREPLSGIWGGHAATALFAIFIVSELISIGVGMWAVRGAKHRHLMAWVPTLHLYFPLGCLAGWKAIYEVVVKPFYWDKTAHGIYDATETDIAAPAAAEGTTRLPVLGQIGGRSMAEAAAQAARPAPVTLVAARAVAEREGDPGLQQATG</sequence>